<gene>
    <name evidence="1" type="ORF">IAG42_18415</name>
</gene>
<accession>A0A7H1B9H1</accession>
<evidence type="ECO:0000313" key="1">
    <source>
        <dbReference type="EMBL" id="QNS05376.1"/>
    </source>
</evidence>
<sequence length="69" mass="7425">MTPEQVHHAYAHETHAAELRSEAAEFRRAAGLRTGLRTRLGLTLVTLGTRLAAVEPARVAAGRHVTPCA</sequence>
<keyword evidence="2" id="KW-1185">Reference proteome</keyword>
<dbReference type="EMBL" id="CP061281">
    <property type="protein sequence ID" value="QNS05376.1"/>
    <property type="molecule type" value="Genomic_DNA"/>
</dbReference>
<protein>
    <submittedName>
        <fullName evidence="1">Uncharacterized protein</fullName>
    </submittedName>
</protein>
<organism evidence="1 2">
    <name type="scientific">Streptomyces xanthii</name>
    <dbReference type="NCBI Taxonomy" id="2768069"/>
    <lineage>
        <taxon>Bacteria</taxon>
        <taxon>Bacillati</taxon>
        <taxon>Actinomycetota</taxon>
        <taxon>Actinomycetes</taxon>
        <taxon>Kitasatosporales</taxon>
        <taxon>Streptomycetaceae</taxon>
        <taxon>Streptomyces</taxon>
    </lineage>
</organism>
<dbReference type="KEGG" id="sxn:IAG42_18415"/>
<reference evidence="1 2" key="1">
    <citation type="submission" date="2020-09" db="EMBL/GenBank/DDBJ databases">
        <title>A novel species.</title>
        <authorList>
            <person name="Gao J."/>
        </authorList>
    </citation>
    <scope>NUCLEOTIDE SEQUENCE [LARGE SCALE GENOMIC DNA]</scope>
    <source>
        <strain evidence="1 2">CRXT-Y-14</strain>
    </source>
</reference>
<name>A0A7H1B9H1_9ACTN</name>
<evidence type="ECO:0000313" key="2">
    <source>
        <dbReference type="Proteomes" id="UP000516428"/>
    </source>
</evidence>
<dbReference type="RefSeq" id="WP_188338071.1">
    <property type="nucleotide sequence ID" value="NZ_CP061281.1"/>
</dbReference>
<dbReference type="AlphaFoldDB" id="A0A7H1B9H1"/>
<proteinExistence type="predicted"/>
<dbReference type="Proteomes" id="UP000516428">
    <property type="component" value="Chromosome"/>
</dbReference>